<evidence type="ECO:0000313" key="5">
    <source>
        <dbReference type="Proteomes" id="UP000711614"/>
    </source>
</evidence>
<dbReference type="EMBL" id="JAGIOI010000001">
    <property type="protein sequence ID" value="MBP2411827.1"/>
    <property type="molecule type" value="Genomic_DNA"/>
</dbReference>
<dbReference type="NCBIfam" id="NF033540">
    <property type="entry name" value="transpos_IS701"/>
    <property type="match status" value="1"/>
</dbReference>
<name>A0ABS4YRE4_9MICC</name>
<protein>
    <submittedName>
        <fullName evidence="2">SRSO17 transposase</fullName>
    </submittedName>
</protein>
<dbReference type="InterPro" id="IPR012337">
    <property type="entry name" value="RNaseH-like_sf"/>
</dbReference>
<evidence type="ECO:0000259" key="1">
    <source>
        <dbReference type="Pfam" id="PF13546"/>
    </source>
</evidence>
<feature type="domain" description="Transposase IS701-like DDE" evidence="1">
    <location>
        <begin position="26"/>
        <end position="236"/>
    </location>
</feature>
<dbReference type="SUPFAM" id="SSF53098">
    <property type="entry name" value="Ribonuclease H-like"/>
    <property type="match status" value="1"/>
</dbReference>
<dbReference type="Proteomes" id="UP000711614">
    <property type="component" value="Unassembled WGS sequence"/>
</dbReference>
<evidence type="ECO:0000313" key="4">
    <source>
        <dbReference type="EMBL" id="MBP2414250.1"/>
    </source>
</evidence>
<dbReference type="PANTHER" id="PTHR33627:SF1">
    <property type="entry name" value="TRANSPOSASE"/>
    <property type="match status" value="1"/>
</dbReference>
<sequence>MSDDIWVAEIQEWADGLEEIRELIGDQFARTEPRNNAVSYIRGLLSDEERKNSWTLSERAGQGTPDGMQRLLSTTDWDPDKVRDALFGYVKKHLGDPEGILAIDETGFLKKGTASAGVARQYSGTAGRVENCQIGVFLSYASPAGRTFLDRELYLPKAWIEDEARCKRAGIPEEREMATKPVLAGDMIERALDAGIQAEWTTGDAVYGQHTGLRRRLEARGMHYVMAVPMNQHAIARARGSVGGDGRADELFAALDRRAWRTRTAGTGTKGERLYAWARIRINGPAETGEHWLLARRSLKDPTDLAYFICHTPENVTLIELARVAGARWAIEETFQTSKGETGLDHYQVRQYTGWYRHITLSMFAHAFLSVIRSKKGARTQAPSTW</sequence>
<dbReference type="InterPro" id="IPR038721">
    <property type="entry name" value="IS701-like_DDE_dom"/>
</dbReference>
<gene>
    <name evidence="2" type="ORF">JOF48_000166</name>
    <name evidence="3" type="ORF">JOF48_000626</name>
    <name evidence="4" type="ORF">JOF48_003049</name>
</gene>
<dbReference type="Pfam" id="PF13546">
    <property type="entry name" value="DDE_5"/>
    <property type="match status" value="1"/>
</dbReference>
<evidence type="ECO:0000313" key="2">
    <source>
        <dbReference type="EMBL" id="MBP2411367.1"/>
    </source>
</evidence>
<keyword evidence="5" id="KW-1185">Reference proteome</keyword>
<dbReference type="EMBL" id="JAGIOI010000001">
    <property type="protein sequence ID" value="MBP2414250.1"/>
    <property type="molecule type" value="Genomic_DNA"/>
</dbReference>
<dbReference type="InterPro" id="IPR039365">
    <property type="entry name" value="IS701-like"/>
</dbReference>
<accession>A0ABS4YRE4</accession>
<dbReference type="PANTHER" id="PTHR33627">
    <property type="entry name" value="TRANSPOSASE"/>
    <property type="match status" value="1"/>
</dbReference>
<reference evidence="2 5" key="1">
    <citation type="submission" date="2021-03" db="EMBL/GenBank/DDBJ databases">
        <title>Sequencing the genomes of 1000 actinobacteria strains.</title>
        <authorList>
            <person name="Klenk H.-P."/>
        </authorList>
    </citation>
    <scope>NUCLEOTIDE SEQUENCE [LARGE SCALE GENOMIC DNA]</scope>
    <source>
        <strain evidence="2 5">DSM 16005</strain>
    </source>
</reference>
<dbReference type="EMBL" id="JAGIOI010000001">
    <property type="protein sequence ID" value="MBP2411367.1"/>
    <property type="molecule type" value="Genomic_DNA"/>
</dbReference>
<proteinExistence type="predicted"/>
<organism evidence="2 5">
    <name type="scientific">Arthrobacter stackebrandtii</name>
    <dbReference type="NCBI Taxonomy" id="272161"/>
    <lineage>
        <taxon>Bacteria</taxon>
        <taxon>Bacillati</taxon>
        <taxon>Actinomycetota</taxon>
        <taxon>Actinomycetes</taxon>
        <taxon>Micrococcales</taxon>
        <taxon>Micrococcaceae</taxon>
        <taxon>Arthrobacter</taxon>
    </lineage>
</organism>
<comment type="caution">
    <text evidence="2">The sequence shown here is derived from an EMBL/GenBank/DDBJ whole genome shotgun (WGS) entry which is preliminary data.</text>
</comment>
<evidence type="ECO:0000313" key="3">
    <source>
        <dbReference type="EMBL" id="MBP2411827.1"/>
    </source>
</evidence>